<keyword evidence="2" id="KW-1185">Reference proteome</keyword>
<dbReference type="OrthoDB" id="1033810at2"/>
<reference evidence="2" key="1">
    <citation type="submission" date="2016-10" db="EMBL/GenBank/DDBJ databases">
        <authorList>
            <person name="Varghese N."/>
            <person name="Submissions S."/>
        </authorList>
    </citation>
    <scope>NUCLEOTIDE SEQUENCE [LARGE SCALE GENOMIC DNA]</scope>
    <source>
        <strain evidence="2">DSM 3669</strain>
    </source>
</reference>
<dbReference type="STRING" id="39060.SAMN05660706_10472"/>
<dbReference type="Proteomes" id="UP000199584">
    <property type="component" value="Unassembled WGS sequence"/>
</dbReference>
<evidence type="ECO:0000313" key="1">
    <source>
        <dbReference type="EMBL" id="SFQ99318.1"/>
    </source>
</evidence>
<protein>
    <submittedName>
        <fullName evidence="1">Uncharacterized protein</fullName>
    </submittedName>
</protein>
<sequence>MKTNILICAKKECLGDIIDFPQIKKYFESKRHEVIIHENFCLEINNLKFISPFNVPKRPTVFAGCSPLVMENRIKTLFDAPVEIANIREQCSWACEEPDIATKLCKEIIYLAVNQIVYTKRYNPPDNVLKQKLAEYESVIKEIGPNPFKL</sequence>
<evidence type="ECO:0000313" key="2">
    <source>
        <dbReference type="Proteomes" id="UP000199584"/>
    </source>
</evidence>
<dbReference type="AlphaFoldDB" id="A0A1I6D1C9"/>
<accession>A0A1I6D1C9</accession>
<organism evidence="1 2">
    <name type="scientific">Desulfoscipio geothermicus DSM 3669</name>
    <dbReference type="NCBI Taxonomy" id="1121426"/>
    <lineage>
        <taxon>Bacteria</taxon>
        <taxon>Bacillati</taxon>
        <taxon>Bacillota</taxon>
        <taxon>Clostridia</taxon>
        <taxon>Eubacteriales</taxon>
        <taxon>Desulfallaceae</taxon>
        <taxon>Desulfoscipio</taxon>
    </lineage>
</organism>
<gene>
    <name evidence="1" type="ORF">SAMN05660706_10472</name>
</gene>
<proteinExistence type="predicted"/>
<dbReference type="EMBL" id="FOYM01000004">
    <property type="protein sequence ID" value="SFQ99318.1"/>
    <property type="molecule type" value="Genomic_DNA"/>
</dbReference>
<name>A0A1I6D1C9_9FIRM</name>
<dbReference type="RefSeq" id="WP_092482077.1">
    <property type="nucleotide sequence ID" value="NZ_FOYM01000004.1"/>
</dbReference>